<dbReference type="GO" id="GO:0045892">
    <property type="term" value="P:negative regulation of DNA-templated transcription"/>
    <property type="evidence" value="ECO:0007669"/>
    <property type="project" value="TreeGrafter"/>
</dbReference>
<proteinExistence type="predicted"/>
<dbReference type="PANTHER" id="PTHR46576">
    <property type="entry name" value="BROMO ADJACENT HOMOLOGY DOMAIN-CONTAINING 1 PROTEIN"/>
    <property type="match status" value="1"/>
</dbReference>
<feature type="domain" description="BAH" evidence="2">
    <location>
        <begin position="721"/>
        <end position="875"/>
    </location>
</feature>
<dbReference type="Gene3D" id="2.30.30.490">
    <property type="match status" value="1"/>
</dbReference>
<evidence type="ECO:0000259" key="2">
    <source>
        <dbReference type="PROSITE" id="PS51038"/>
    </source>
</evidence>
<evidence type="ECO:0000256" key="1">
    <source>
        <dbReference type="SAM" id="MobiDB-lite"/>
    </source>
</evidence>
<dbReference type="InterPro" id="IPR001025">
    <property type="entry name" value="BAH_dom"/>
</dbReference>
<dbReference type="GO" id="GO:0031507">
    <property type="term" value="P:heterochromatin formation"/>
    <property type="evidence" value="ECO:0007669"/>
    <property type="project" value="TreeGrafter"/>
</dbReference>
<gene>
    <name evidence="3" type="primary">BAHD1</name>
    <name evidence="3" type="ORF">BLAG_LOCUS17788</name>
</gene>
<evidence type="ECO:0000313" key="3">
    <source>
        <dbReference type="EMBL" id="CAH1262949.1"/>
    </source>
</evidence>
<keyword evidence="4" id="KW-1185">Reference proteome</keyword>
<feature type="compositionally biased region" description="Basic residues" evidence="1">
    <location>
        <begin position="150"/>
        <end position="160"/>
    </location>
</feature>
<accession>A0A8K0EU90</accession>
<dbReference type="OrthoDB" id="1922186at2759"/>
<feature type="region of interest" description="Disordered" evidence="1">
    <location>
        <begin position="295"/>
        <end position="374"/>
    </location>
</feature>
<dbReference type="EMBL" id="OV696689">
    <property type="protein sequence ID" value="CAH1262949.1"/>
    <property type="molecule type" value="Genomic_DNA"/>
</dbReference>
<protein>
    <submittedName>
        <fullName evidence="3">BAHD1 protein</fullName>
    </submittedName>
</protein>
<dbReference type="InterPro" id="IPR053032">
    <property type="entry name" value="BAH_domain-containing"/>
</dbReference>
<feature type="compositionally biased region" description="Basic and acidic residues" evidence="1">
    <location>
        <begin position="331"/>
        <end position="349"/>
    </location>
</feature>
<feature type="region of interest" description="Disordered" evidence="1">
    <location>
        <begin position="514"/>
        <end position="542"/>
    </location>
</feature>
<feature type="region of interest" description="Disordered" evidence="1">
    <location>
        <begin position="394"/>
        <end position="494"/>
    </location>
</feature>
<dbReference type="Pfam" id="PF01426">
    <property type="entry name" value="BAH"/>
    <property type="match status" value="1"/>
</dbReference>
<dbReference type="Proteomes" id="UP000838412">
    <property type="component" value="Chromosome 4"/>
</dbReference>
<sequence>MWELDESPSFSSVGFQCLVLHPVYIFTWQKVWPGCSGETALSSEAPSSSVVTSAAGFAGLASPNKMASDVRNVSTRVLQCGIEGDLPEKHDLSIAILGARVHEEDSRNADFDKADELFFGSARELSSCLSGKMTPVTADEGDRGAPRGHVSPRRSPRNSRSKSDRVTKVSEVASNDGNANSTVNRAMESVAGLCNGHRDEQPNRDLMESAKIGLSPKTKSDLKLNGTSPPCANQCMSLVKSPSSPAEIVVSSSCGKKCHVADSRHGNRTPCSNGIASSVVRAICFEETDVRTEECPESEGMALVTSSDDVSTGKSKLEESPQAGKTNIPDPDSREGEANTSDVSHETKTQEGSNKNKGKKRSSGDDVVPVVPRKRRMASITAELKVNLMYEKDDWKPPKKTRKGKSLSTSSSDGEVFMTSPTDSSKQGTFGNGEVNGGFPTDPDQPLDLSMKKRPIAVAKKVKSNTKLPGTTGKKQKSRSKSFPPQMGGGSAKVCGHTKRVAALNAQAIMTAYKTADDASQTKKNSRGKSKSGGGPAKNGYKRHQHAANFRLLCGGFNRNRTSLLASSGLPSMHARPPGMVSPVPSHPQTLMLTGLANLSASQILPNGGISPTTTDSAFSKFSSARLNNGVWYQTAGPFHQPLHTVLSGQVGPSTDKKSHPFPTLDTVQTHNHKFAARTKRKKSTNGWKWQGEPYEKMVFSAAQGKPVRRVCYRGMCREDDLIQERDTVLLKSGPRKKDLPFVAKVTALWEDQEDGEMMMSLLWYYRPEHIEGGKRPQHGECELFAARHPDENSVACIEDKCYVLTYSEFCRFRGHLKVRREARGSLNSLVPLEEVDFSAFLPPHRRLPDNVDPESVYFCRRVYDFRHGRMLKNPI</sequence>
<evidence type="ECO:0000313" key="4">
    <source>
        <dbReference type="Proteomes" id="UP000838412"/>
    </source>
</evidence>
<organism evidence="3 4">
    <name type="scientific">Branchiostoma lanceolatum</name>
    <name type="common">Common lancelet</name>
    <name type="synonym">Amphioxus lanceolatum</name>
    <dbReference type="NCBI Taxonomy" id="7740"/>
    <lineage>
        <taxon>Eukaryota</taxon>
        <taxon>Metazoa</taxon>
        <taxon>Chordata</taxon>
        <taxon>Cephalochordata</taxon>
        <taxon>Leptocardii</taxon>
        <taxon>Amphioxiformes</taxon>
        <taxon>Branchiostomatidae</taxon>
        <taxon>Branchiostoma</taxon>
    </lineage>
</organism>
<dbReference type="GO" id="GO:0003682">
    <property type="term" value="F:chromatin binding"/>
    <property type="evidence" value="ECO:0007669"/>
    <property type="project" value="InterPro"/>
</dbReference>
<feature type="compositionally biased region" description="Basic residues" evidence="1">
    <location>
        <begin position="452"/>
        <end position="464"/>
    </location>
</feature>
<feature type="compositionally biased region" description="Polar residues" evidence="1">
    <location>
        <begin position="304"/>
        <end position="314"/>
    </location>
</feature>
<dbReference type="InterPro" id="IPR043151">
    <property type="entry name" value="BAH_sf"/>
</dbReference>
<reference evidence="3" key="1">
    <citation type="submission" date="2022-01" db="EMBL/GenBank/DDBJ databases">
        <authorList>
            <person name="Braso-Vives M."/>
        </authorList>
    </citation>
    <scope>NUCLEOTIDE SEQUENCE</scope>
</reference>
<dbReference type="GO" id="GO:0000976">
    <property type="term" value="F:transcription cis-regulatory region binding"/>
    <property type="evidence" value="ECO:0007669"/>
    <property type="project" value="TreeGrafter"/>
</dbReference>
<feature type="compositionally biased region" description="Polar residues" evidence="1">
    <location>
        <begin position="406"/>
        <end position="429"/>
    </location>
</feature>
<dbReference type="PROSITE" id="PS51038">
    <property type="entry name" value="BAH"/>
    <property type="match status" value="1"/>
</dbReference>
<feature type="region of interest" description="Disordered" evidence="1">
    <location>
        <begin position="130"/>
        <end position="180"/>
    </location>
</feature>
<dbReference type="GO" id="GO:0005677">
    <property type="term" value="C:chromatin silencing complex"/>
    <property type="evidence" value="ECO:0007669"/>
    <property type="project" value="TreeGrafter"/>
</dbReference>
<dbReference type="SMART" id="SM00439">
    <property type="entry name" value="BAH"/>
    <property type="match status" value="1"/>
</dbReference>
<dbReference type="PANTHER" id="PTHR46576:SF1">
    <property type="entry name" value="BROMO ADJACENT HOMOLOGY DOMAIN-CONTAINING 1 PROTEIN"/>
    <property type="match status" value="1"/>
</dbReference>
<name>A0A8K0EU90_BRALA</name>
<dbReference type="AlphaFoldDB" id="A0A8K0EU90"/>